<dbReference type="InterPro" id="IPR013332">
    <property type="entry name" value="KPR_N"/>
</dbReference>
<evidence type="ECO:0000256" key="2">
    <source>
        <dbReference type="ARBA" id="ARBA00013014"/>
    </source>
</evidence>
<evidence type="ECO:0000256" key="3">
    <source>
        <dbReference type="ARBA" id="ARBA00022857"/>
    </source>
</evidence>
<dbReference type="STRING" id="237561.A0A1D8PP61"/>
<evidence type="ECO:0000313" key="10">
    <source>
        <dbReference type="Proteomes" id="UP000000559"/>
    </source>
</evidence>
<comment type="similarity">
    <text evidence="1">Belongs to the ketopantoate reductase family.</text>
</comment>
<reference evidence="9 10" key="3">
    <citation type="journal article" date="2013" name="Genome Biol.">
        <title>Assembly of a phased diploid Candida albicans genome facilitates allele-specific measurements and provides a simple model for repeat and indel structure.</title>
        <authorList>
            <person name="Muzzey D."/>
            <person name="Schwartz K."/>
            <person name="Weissman J.S."/>
            <person name="Sherlock G."/>
        </authorList>
    </citation>
    <scope>NUCLEOTIDE SEQUENCE [LARGE SCALE GENOMIC DNA]</scope>
    <source>
        <strain evidence="10">SC5314 / ATCC MYA-2876</strain>
    </source>
</reference>
<dbReference type="InParanoid" id="A0A1D8PP61"/>
<dbReference type="KEGG" id="cal:CAALFM_C505140WA"/>
<dbReference type="RefSeq" id="XP_721914.2">
    <property type="nucleotide sequence ID" value="XM_716821.2"/>
</dbReference>
<dbReference type="GeneID" id="3636460"/>
<keyword evidence="4" id="KW-0560">Oxidoreductase</keyword>
<dbReference type="GO" id="GO:0015940">
    <property type="term" value="P:pantothenate biosynthetic process"/>
    <property type="evidence" value="ECO:0007669"/>
    <property type="project" value="InterPro"/>
</dbReference>
<evidence type="ECO:0000256" key="1">
    <source>
        <dbReference type="ARBA" id="ARBA00007870"/>
    </source>
</evidence>
<dbReference type="SUPFAM" id="SSF51735">
    <property type="entry name" value="NAD(P)-binding Rossmann-fold domains"/>
    <property type="match status" value="1"/>
</dbReference>
<dbReference type="Gene3D" id="3.40.50.720">
    <property type="entry name" value="NAD(P)-binding Rossmann-like Domain"/>
    <property type="match status" value="1"/>
</dbReference>
<dbReference type="GO" id="GO:0008677">
    <property type="term" value="F:2-dehydropantoate 2-reductase activity"/>
    <property type="evidence" value="ECO:0000318"/>
    <property type="project" value="GO_Central"/>
</dbReference>
<evidence type="ECO:0000256" key="4">
    <source>
        <dbReference type="ARBA" id="ARBA00023002"/>
    </source>
</evidence>
<dbReference type="eggNOG" id="ENOG502QPT5">
    <property type="taxonomic scope" value="Eukaryota"/>
</dbReference>
<evidence type="ECO:0000313" key="8">
    <source>
        <dbReference type="CGD" id="CAL0000174456"/>
    </source>
</evidence>
<feature type="domain" description="Ketopantoate reductase N-terminal" evidence="6">
    <location>
        <begin position="12"/>
        <end position="171"/>
    </location>
</feature>
<dbReference type="Pfam" id="PF02558">
    <property type="entry name" value="ApbA"/>
    <property type="match status" value="1"/>
</dbReference>
<dbReference type="CGD" id="CAL0000174456">
    <property type="gene designation" value="orf19.11489"/>
</dbReference>
<reference evidence="9 10" key="2">
    <citation type="journal article" date="2007" name="Genome Biol.">
        <title>Assembly of the Candida albicans genome into sixteen supercontigs aligned on the eight chromosomes.</title>
        <authorList>
            <person name="van het Hoog M."/>
            <person name="Rast T.J."/>
            <person name="Martchenko M."/>
            <person name="Grindle S."/>
            <person name="Dignard D."/>
            <person name="Hogues H."/>
            <person name="Cuomo C."/>
            <person name="Berriman M."/>
            <person name="Scherer S."/>
            <person name="Magee B.B."/>
            <person name="Whiteway M."/>
            <person name="Chibana H."/>
            <person name="Nantel A."/>
            <person name="Magee P.T."/>
        </authorList>
    </citation>
    <scope>GENOME REANNOTATION</scope>
    <source>
        <strain evidence="10">SC5314 / ATCC MYA-2876</strain>
    </source>
</reference>
<dbReference type="Gene3D" id="1.10.1040.10">
    <property type="entry name" value="N-(1-d-carboxylethyl)-l-norvaline Dehydrogenase, domain 2"/>
    <property type="match status" value="1"/>
</dbReference>
<dbReference type="SMR" id="A0A1D8PP61"/>
<keyword evidence="10" id="KW-1185">Reference proteome</keyword>
<dbReference type="FunCoup" id="A0A1D8PP61">
    <property type="interactions" value="141"/>
</dbReference>
<protein>
    <recommendedName>
        <fullName evidence="2">2-dehydropantoate 2-reductase</fullName>
        <ecNumber evidence="2">1.1.1.169</ecNumber>
    </recommendedName>
    <alternativeName>
        <fullName evidence="5">Ketopantoate reductase</fullName>
    </alternativeName>
</protein>
<name>A0A1D8PP61_CANAL</name>
<dbReference type="InterPro" id="IPR013752">
    <property type="entry name" value="KPA_reductase"/>
</dbReference>
<evidence type="ECO:0000256" key="5">
    <source>
        <dbReference type="ARBA" id="ARBA00032024"/>
    </source>
</evidence>
<dbReference type="PANTHER" id="PTHR43765:SF2">
    <property type="entry name" value="2-DEHYDROPANTOATE 2-REDUCTASE"/>
    <property type="match status" value="1"/>
</dbReference>
<dbReference type="EMBL" id="CP017627">
    <property type="protein sequence ID" value="AOW29918.1"/>
    <property type="molecule type" value="Genomic_DNA"/>
</dbReference>
<dbReference type="Proteomes" id="UP000000559">
    <property type="component" value="Chromosome 5"/>
</dbReference>
<sequence>MSGTILKNQLKVHILGAGAIGSLVAHDLKQKFPTLIKPILLLKQESLVEPSLNHPINVTRLDDDNQEFISKVEVQGVKPQHFKDTIENLIVTTKSYQTLPAIRPYLSHILPNTNILFLQNGMGVTNTLINKYWSDQARPNIYEGITTHGVYVNNGIVHHVGRGQIALSTYPGKSNVNDFPALIQCILDTPNLNANHYEYPKFLLMQLEKLIVNCCVNPFTALFDCRNGELLYGNNLTFTWKRIINEAKHVFVKEYTILNTIPDADSFLNTDRLLKSVVDVCKITAKNSSSMRQDVRNLRNTEIQNLNGYISFLGRKLKVGTPVNDMVTNMILSKINIDRGIDRQAADSLSKL</sequence>
<dbReference type="InterPro" id="IPR013328">
    <property type="entry name" value="6PGD_dom2"/>
</dbReference>
<dbReference type="InterPro" id="IPR036291">
    <property type="entry name" value="NAD(P)-bd_dom_sf"/>
</dbReference>
<proteinExistence type="inferred from homology"/>
<keyword evidence="3" id="KW-0521">NADP</keyword>
<accession>A0A1D8PP61</accession>
<dbReference type="SUPFAM" id="SSF48179">
    <property type="entry name" value="6-phosphogluconate dehydrogenase C-terminal domain-like"/>
    <property type="match status" value="1"/>
</dbReference>
<dbReference type="InterPro" id="IPR050838">
    <property type="entry name" value="Ketopantoate_reductase"/>
</dbReference>
<dbReference type="InterPro" id="IPR003710">
    <property type="entry name" value="ApbA"/>
</dbReference>
<dbReference type="OrthoDB" id="73846at2759"/>
<dbReference type="VEuPathDB" id="FungiDB:C5_05140W_A"/>
<evidence type="ECO:0000313" key="9">
    <source>
        <dbReference type="EMBL" id="AOW29918.1"/>
    </source>
</evidence>
<feature type="domain" description="Ketopantoate reductase C-terminal" evidence="7">
    <location>
        <begin position="202"/>
        <end position="331"/>
    </location>
</feature>
<dbReference type="NCBIfam" id="TIGR00745">
    <property type="entry name" value="apbA_panE"/>
    <property type="match status" value="1"/>
</dbReference>
<dbReference type="GO" id="GO:0005739">
    <property type="term" value="C:mitochondrion"/>
    <property type="evidence" value="ECO:0000318"/>
    <property type="project" value="GO_Central"/>
</dbReference>
<evidence type="ECO:0000259" key="7">
    <source>
        <dbReference type="Pfam" id="PF08546"/>
    </source>
</evidence>
<reference evidence="9 10" key="1">
    <citation type="journal article" date="2004" name="Proc. Natl. Acad. Sci. U.S.A.">
        <title>The diploid genome sequence of Candida albicans.</title>
        <authorList>
            <person name="Jones T."/>
            <person name="Federspiel N.A."/>
            <person name="Chibana H."/>
            <person name="Dungan J."/>
            <person name="Kalman S."/>
            <person name="Magee B.B."/>
            <person name="Newport G."/>
            <person name="Thorstenson Y.R."/>
            <person name="Agabian N."/>
            <person name="Magee P.T."/>
            <person name="Davis R.W."/>
            <person name="Scherer S."/>
        </authorList>
    </citation>
    <scope>NUCLEOTIDE SEQUENCE [LARGE SCALE GENOMIC DNA]</scope>
    <source>
        <strain evidence="10">SC5314 / ATCC MYA-2876</strain>
    </source>
</reference>
<organism evidence="9 10">
    <name type="scientific">Candida albicans (strain SC5314 / ATCC MYA-2876)</name>
    <name type="common">Yeast</name>
    <dbReference type="NCBI Taxonomy" id="237561"/>
    <lineage>
        <taxon>Eukaryota</taxon>
        <taxon>Fungi</taxon>
        <taxon>Dikarya</taxon>
        <taxon>Ascomycota</taxon>
        <taxon>Saccharomycotina</taxon>
        <taxon>Pichiomycetes</taxon>
        <taxon>Debaryomycetaceae</taxon>
        <taxon>Candida/Lodderomyces clade</taxon>
        <taxon>Candida</taxon>
    </lineage>
</organism>
<dbReference type="GO" id="GO:0050661">
    <property type="term" value="F:NADP binding"/>
    <property type="evidence" value="ECO:0000318"/>
    <property type="project" value="GO_Central"/>
</dbReference>
<dbReference type="InterPro" id="IPR008927">
    <property type="entry name" value="6-PGluconate_DH-like_C_sf"/>
</dbReference>
<evidence type="ECO:0000259" key="6">
    <source>
        <dbReference type="Pfam" id="PF02558"/>
    </source>
</evidence>
<gene>
    <name evidence="9" type="ordered locus">CAALFM_C505140WA</name>
    <name evidence="8" type="ordered locus">orf19.11489</name>
</gene>
<dbReference type="Pfam" id="PF08546">
    <property type="entry name" value="ApbA_C"/>
    <property type="match status" value="1"/>
</dbReference>
<dbReference type="PANTHER" id="PTHR43765">
    <property type="entry name" value="2-DEHYDROPANTOATE 2-REDUCTASE-RELATED"/>
    <property type="match status" value="1"/>
</dbReference>
<dbReference type="EC" id="1.1.1.169" evidence="2"/>
<dbReference type="GO" id="GO:0005737">
    <property type="term" value="C:cytoplasm"/>
    <property type="evidence" value="ECO:0000318"/>
    <property type="project" value="GO_Central"/>
</dbReference>
<dbReference type="AlphaFoldDB" id="A0A1D8PP61"/>